<evidence type="ECO:0000256" key="6">
    <source>
        <dbReference type="RuleBase" id="RU003968"/>
    </source>
</evidence>
<gene>
    <name evidence="8" type="ORF">F4561_003835</name>
</gene>
<evidence type="ECO:0000259" key="7">
    <source>
        <dbReference type="PROSITE" id="PS00623"/>
    </source>
</evidence>
<sequence length="506" mass="54201">MPAEQPEFDYVIVGAGTAGCVLARRLVDAGHSVLLVDAGGRDTNPDIHDPAGVWNLWGSETDWAFSTEPQQAAGGVTVSWPRGRVLGGSSSLNGMAYVRGAASDYDNWAYNGCPGWGYADVLPYFTRSEDFRGPASRFHGTGGPHPVTPNEHPTAVSAAFVTACQDYGIPFNPDYNAEEILGVSLIQQAVRNGRRVSAWTAFGVPVADEERLSVTTDSLATRLVFERGSCVGVELHKAGNTSVVRARGEVILSAGTIGSAQLLLLSGIGPADELRRLGIEARTDLPGVGENLHDHLLVPLVWAASAPIERTRGTPLEAHFFAKSDPGMPAPDLQPTFVPLPLPVAGYDSPDPGYTLLAGVVRPLSRGRLWLRSAEPDDVPALDPRYLSEPRDREAMAQAVRMCREIGTEPALNDWRAAEVAPGPGVTSDTELRDYIHAQLLTYHHQVGTCRMGLDETAVVDPELRVRGVDRLRVVDASVMPAIPSGNTNAPTMMIAERGAELVLES</sequence>
<dbReference type="EC" id="1.1.99.1" evidence="8"/>
<evidence type="ECO:0000313" key="8">
    <source>
        <dbReference type="EMBL" id="MBB4933015.1"/>
    </source>
</evidence>
<evidence type="ECO:0000256" key="2">
    <source>
        <dbReference type="ARBA" id="ARBA00010790"/>
    </source>
</evidence>
<dbReference type="EMBL" id="JACHJT010000001">
    <property type="protein sequence ID" value="MBB4933015.1"/>
    <property type="molecule type" value="Genomic_DNA"/>
</dbReference>
<comment type="caution">
    <text evidence="8">The sequence shown here is derived from an EMBL/GenBank/DDBJ whole genome shotgun (WGS) entry which is preliminary data.</text>
</comment>
<dbReference type="PANTHER" id="PTHR11552:SF147">
    <property type="entry name" value="CHOLINE DEHYDROGENASE, MITOCHONDRIAL"/>
    <property type="match status" value="1"/>
</dbReference>
<accession>A0A7W7W4R7</accession>
<evidence type="ECO:0000256" key="3">
    <source>
        <dbReference type="ARBA" id="ARBA00022630"/>
    </source>
</evidence>
<dbReference type="InterPro" id="IPR000172">
    <property type="entry name" value="GMC_OxRdtase_N"/>
</dbReference>
<comment type="cofactor">
    <cofactor evidence="1 5">
        <name>FAD</name>
        <dbReference type="ChEBI" id="CHEBI:57692"/>
    </cofactor>
</comment>
<dbReference type="SUPFAM" id="SSF51905">
    <property type="entry name" value="FAD/NAD(P)-binding domain"/>
    <property type="match status" value="1"/>
</dbReference>
<dbReference type="InterPro" id="IPR036188">
    <property type="entry name" value="FAD/NAD-bd_sf"/>
</dbReference>
<feature type="domain" description="Glucose-methanol-choline oxidoreductase N-terminal" evidence="7">
    <location>
        <begin position="83"/>
        <end position="106"/>
    </location>
</feature>
<dbReference type="GO" id="GO:0050660">
    <property type="term" value="F:flavin adenine dinucleotide binding"/>
    <property type="evidence" value="ECO:0007669"/>
    <property type="project" value="InterPro"/>
</dbReference>
<evidence type="ECO:0000313" key="9">
    <source>
        <dbReference type="Proteomes" id="UP000523007"/>
    </source>
</evidence>
<dbReference type="SUPFAM" id="SSF54373">
    <property type="entry name" value="FAD-linked reductases, C-terminal domain"/>
    <property type="match status" value="1"/>
</dbReference>
<evidence type="ECO:0000256" key="1">
    <source>
        <dbReference type="ARBA" id="ARBA00001974"/>
    </source>
</evidence>
<organism evidence="8 9">
    <name type="scientific">Lipingzhangella halophila</name>
    <dbReference type="NCBI Taxonomy" id="1783352"/>
    <lineage>
        <taxon>Bacteria</taxon>
        <taxon>Bacillati</taxon>
        <taxon>Actinomycetota</taxon>
        <taxon>Actinomycetes</taxon>
        <taxon>Streptosporangiales</taxon>
        <taxon>Nocardiopsidaceae</taxon>
        <taxon>Lipingzhangella</taxon>
    </lineage>
</organism>
<dbReference type="Pfam" id="PF05199">
    <property type="entry name" value="GMC_oxred_C"/>
    <property type="match status" value="1"/>
</dbReference>
<keyword evidence="3 6" id="KW-0285">Flavoprotein</keyword>
<dbReference type="PROSITE" id="PS00623">
    <property type="entry name" value="GMC_OXRED_1"/>
    <property type="match status" value="1"/>
</dbReference>
<dbReference type="Gene3D" id="3.50.50.60">
    <property type="entry name" value="FAD/NAD(P)-binding domain"/>
    <property type="match status" value="1"/>
</dbReference>
<dbReference type="InterPro" id="IPR007867">
    <property type="entry name" value="GMC_OxRtase_C"/>
</dbReference>
<feature type="binding site" evidence="5">
    <location>
        <position position="85"/>
    </location>
    <ligand>
        <name>FAD</name>
        <dbReference type="ChEBI" id="CHEBI:57692"/>
    </ligand>
</feature>
<dbReference type="GO" id="GO:0008812">
    <property type="term" value="F:choline dehydrogenase activity"/>
    <property type="evidence" value="ECO:0007669"/>
    <property type="project" value="UniProtKB-EC"/>
</dbReference>
<protein>
    <submittedName>
        <fullName evidence="8">Choline dehydrogenase</fullName>
        <ecNumber evidence="8">1.1.99.1</ecNumber>
    </submittedName>
</protein>
<reference evidence="8 9" key="1">
    <citation type="submission" date="2020-08" db="EMBL/GenBank/DDBJ databases">
        <title>Sequencing the genomes of 1000 actinobacteria strains.</title>
        <authorList>
            <person name="Klenk H.-P."/>
        </authorList>
    </citation>
    <scope>NUCLEOTIDE SEQUENCE [LARGE SCALE GENOMIC DNA]</scope>
    <source>
        <strain evidence="8 9">DSM 102030</strain>
    </source>
</reference>
<evidence type="ECO:0000256" key="5">
    <source>
        <dbReference type="PIRSR" id="PIRSR000137-2"/>
    </source>
</evidence>
<keyword evidence="9" id="KW-1185">Reference proteome</keyword>
<dbReference type="AlphaFoldDB" id="A0A7W7W4R7"/>
<keyword evidence="4 5" id="KW-0274">FAD</keyword>
<dbReference type="PANTHER" id="PTHR11552">
    <property type="entry name" value="GLUCOSE-METHANOL-CHOLINE GMC OXIDOREDUCTASE"/>
    <property type="match status" value="1"/>
</dbReference>
<dbReference type="InterPro" id="IPR012132">
    <property type="entry name" value="GMC_OxRdtase"/>
</dbReference>
<keyword evidence="8" id="KW-0560">Oxidoreductase</keyword>
<dbReference type="RefSeq" id="WP_221445541.1">
    <property type="nucleotide sequence ID" value="NZ_JACHJT010000001.1"/>
</dbReference>
<dbReference type="Gene3D" id="3.30.560.10">
    <property type="entry name" value="Glucose Oxidase, domain 3"/>
    <property type="match status" value="1"/>
</dbReference>
<feature type="binding site" evidence="5">
    <location>
        <position position="443"/>
    </location>
    <ligand>
        <name>substrate</name>
    </ligand>
</feature>
<evidence type="ECO:0000256" key="4">
    <source>
        <dbReference type="ARBA" id="ARBA00022827"/>
    </source>
</evidence>
<proteinExistence type="inferred from homology"/>
<dbReference type="Pfam" id="PF00732">
    <property type="entry name" value="GMC_oxred_N"/>
    <property type="match status" value="1"/>
</dbReference>
<dbReference type="Proteomes" id="UP000523007">
    <property type="component" value="Unassembled WGS sequence"/>
</dbReference>
<comment type="similarity">
    <text evidence="2 6">Belongs to the GMC oxidoreductase family.</text>
</comment>
<dbReference type="PIRSF" id="PIRSF000137">
    <property type="entry name" value="Alcohol_oxidase"/>
    <property type="match status" value="1"/>
</dbReference>
<name>A0A7W7W4R7_9ACTN</name>